<reference evidence="2 3" key="1">
    <citation type="submission" date="2019-08" db="EMBL/GenBank/DDBJ databases">
        <title>The genome of the soybean aphid Biotype 1, its phylome, world population structure and adaptation to the North American continent.</title>
        <authorList>
            <person name="Giordano R."/>
            <person name="Donthu R.K."/>
            <person name="Hernandez A.G."/>
            <person name="Wright C.L."/>
            <person name="Zimin A.V."/>
        </authorList>
    </citation>
    <scope>NUCLEOTIDE SEQUENCE [LARGE SCALE GENOMIC DNA]</scope>
    <source>
        <tissue evidence="2">Whole aphids</tissue>
    </source>
</reference>
<keyword evidence="3" id="KW-1185">Reference proteome</keyword>
<dbReference type="EMBL" id="VYZN01000013">
    <property type="protein sequence ID" value="KAE9541039.1"/>
    <property type="molecule type" value="Genomic_DNA"/>
</dbReference>
<feature type="transmembrane region" description="Helical" evidence="1">
    <location>
        <begin position="51"/>
        <end position="73"/>
    </location>
</feature>
<dbReference type="Proteomes" id="UP000475862">
    <property type="component" value="Unassembled WGS sequence"/>
</dbReference>
<sequence length="226" mass="26091">MTWVNNKLIPMPIVVSNNAAKLLQLVFVHFSKPLYALNNFLNLFYELLSMFYLNINLITSQIYILFIITIIYLDRSNVFSSISESSSKFLEFTVDNIPSSDLWIKLKKKYTVAHTCIGHLEQTYAKTESNDHIGSAAYVILLLKCYSFSVALLQILISQYFYEDAPYQHTPNQFLQLLHSEKTLANLSNDCRSFFDTLFQDLDNLINNTTHLEIGIQSLNELKTHL</sequence>
<evidence type="ECO:0000256" key="1">
    <source>
        <dbReference type="SAM" id="Phobius"/>
    </source>
</evidence>
<accession>A0A6G0TXL8</accession>
<keyword evidence="1" id="KW-0472">Membrane</keyword>
<keyword evidence="1" id="KW-0812">Transmembrane</keyword>
<feature type="transmembrane region" description="Helical" evidence="1">
    <location>
        <begin position="136"/>
        <end position="162"/>
    </location>
</feature>
<dbReference type="AlphaFoldDB" id="A0A6G0TXL8"/>
<evidence type="ECO:0000313" key="2">
    <source>
        <dbReference type="EMBL" id="KAE9541039.1"/>
    </source>
</evidence>
<evidence type="ECO:0000313" key="3">
    <source>
        <dbReference type="Proteomes" id="UP000475862"/>
    </source>
</evidence>
<protein>
    <submittedName>
        <fullName evidence="2">Uncharacterized protein</fullName>
    </submittedName>
</protein>
<organism evidence="2 3">
    <name type="scientific">Aphis glycines</name>
    <name type="common">Soybean aphid</name>
    <dbReference type="NCBI Taxonomy" id="307491"/>
    <lineage>
        <taxon>Eukaryota</taxon>
        <taxon>Metazoa</taxon>
        <taxon>Ecdysozoa</taxon>
        <taxon>Arthropoda</taxon>
        <taxon>Hexapoda</taxon>
        <taxon>Insecta</taxon>
        <taxon>Pterygota</taxon>
        <taxon>Neoptera</taxon>
        <taxon>Paraneoptera</taxon>
        <taxon>Hemiptera</taxon>
        <taxon>Sternorrhyncha</taxon>
        <taxon>Aphidomorpha</taxon>
        <taxon>Aphidoidea</taxon>
        <taxon>Aphididae</taxon>
        <taxon>Aphidini</taxon>
        <taxon>Aphis</taxon>
        <taxon>Aphis</taxon>
    </lineage>
</organism>
<gene>
    <name evidence="2" type="ORF">AGLY_004284</name>
</gene>
<keyword evidence="1" id="KW-1133">Transmembrane helix</keyword>
<comment type="caution">
    <text evidence="2">The sequence shown here is derived from an EMBL/GenBank/DDBJ whole genome shotgun (WGS) entry which is preliminary data.</text>
</comment>
<proteinExistence type="predicted"/>
<name>A0A6G0TXL8_APHGL</name>